<keyword evidence="1" id="KW-0472">Membrane</keyword>
<dbReference type="EMBL" id="QLLL01000001">
    <property type="protein sequence ID" value="RAJ11120.1"/>
    <property type="molecule type" value="Genomic_DNA"/>
</dbReference>
<feature type="transmembrane region" description="Helical" evidence="1">
    <location>
        <begin position="100"/>
        <end position="125"/>
    </location>
</feature>
<protein>
    <submittedName>
        <fullName evidence="3">Histidine kinase</fullName>
    </submittedName>
</protein>
<dbReference type="Pfam" id="PF06580">
    <property type="entry name" value="His_kinase"/>
    <property type="match status" value="1"/>
</dbReference>
<dbReference type="Gene3D" id="3.30.565.10">
    <property type="entry name" value="Histidine kinase-like ATPase, C-terminal domain"/>
    <property type="match status" value="1"/>
</dbReference>
<reference evidence="3 4" key="1">
    <citation type="submission" date="2018-06" db="EMBL/GenBank/DDBJ databases">
        <title>Genomic Encyclopedia of Archaeal and Bacterial Type Strains, Phase II (KMG-II): from individual species to whole genera.</title>
        <authorList>
            <person name="Goeker M."/>
        </authorList>
    </citation>
    <scope>NUCLEOTIDE SEQUENCE [LARGE SCALE GENOMIC DNA]</scope>
    <source>
        <strain evidence="3 4">DSM 23857</strain>
    </source>
</reference>
<keyword evidence="4" id="KW-1185">Reference proteome</keyword>
<dbReference type="PANTHER" id="PTHR34220:SF7">
    <property type="entry name" value="SENSOR HISTIDINE KINASE YPDA"/>
    <property type="match status" value="1"/>
</dbReference>
<evidence type="ECO:0000313" key="3">
    <source>
        <dbReference type="EMBL" id="RAJ11120.1"/>
    </source>
</evidence>
<gene>
    <name evidence="3" type="ORF">LX64_00728</name>
</gene>
<keyword evidence="3" id="KW-0808">Transferase</keyword>
<comment type="caution">
    <text evidence="3">The sequence shown here is derived from an EMBL/GenBank/DDBJ whole genome shotgun (WGS) entry which is preliminary data.</text>
</comment>
<evidence type="ECO:0000313" key="4">
    <source>
        <dbReference type="Proteomes" id="UP000249547"/>
    </source>
</evidence>
<feature type="transmembrane region" description="Helical" evidence="1">
    <location>
        <begin position="171"/>
        <end position="190"/>
    </location>
</feature>
<proteinExistence type="predicted"/>
<evidence type="ECO:0000259" key="2">
    <source>
        <dbReference type="Pfam" id="PF06580"/>
    </source>
</evidence>
<dbReference type="GO" id="GO:0016020">
    <property type="term" value="C:membrane"/>
    <property type="evidence" value="ECO:0007669"/>
    <property type="project" value="InterPro"/>
</dbReference>
<keyword evidence="3" id="KW-0418">Kinase</keyword>
<keyword evidence="1" id="KW-0812">Transmembrane</keyword>
<dbReference type="InterPro" id="IPR050640">
    <property type="entry name" value="Bact_2-comp_sensor_kinase"/>
</dbReference>
<feature type="transmembrane region" description="Helical" evidence="1">
    <location>
        <begin position="230"/>
        <end position="249"/>
    </location>
</feature>
<keyword evidence="1" id="KW-1133">Transmembrane helix</keyword>
<feature type="transmembrane region" description="Helical" evidence="1">
    <location>
        <begin position="67"/>
        <end position="88"/>
    </location>
</feature>
<dbReference type="InterPro" id="IPR036890">
    <property type="entry name" value="HATPase_C_sf"/>
</dbReference>
<dbReference type="PANTHER" id="PTHR34220">
    <property type="entry name" value="SENSOR HISTIDINE KINASE YPDA"/>
    <property type="match status" value="1"/>
</dbReference>
<dbReference type="Proteomes" id="UP000249547">
    <property type="component" value="Unassembled WGS sequence"/>
</dbReference>
<evidence type="ECO:0000256" key="1">
    <source>
        <dbReference type="SAM" id="Phobius"/>
    </source>
</evidence>
<feature type="transmembrane region" description="Helical" evidence="1">
    <location>
        <begin position="33"/>
        <end position="55"/>
    </location>
</feature>
<sequence>MRNKIISFIEFMLATIIMAAQIGSLLSSYRPDAVSLLIFSFIVYVAFVFVDVVWTPIYYGRKAWKKLILGWVGAYGFVVASVAILNFYSADYPFNMVSKIFTTIMPVALAFTALLAAYNTLKYLILDKFIPYTLENGTMQKMLREFLLITTVYVLGFFILSGRGYRIAQELWATIIPVCGLLYLINHYLLLPFKEGKKHNEFKYYALLAISFVLLFMIFMATFSRNYDDAYILILQVCVPILFIGLSIFHYERNKQHYLQVQKLNTKLGHSNASLDLLRNQINPHFLFNSLNTLYGTALQENADRTATGVQRLGDMMRFMLEENLQDFIPMSSEVEYMKNYIHLQTLRVQTSDKVHITSKIEDINCNHLVAPMLLIPFIENAFKHGISLREKSWVNISLYCDDHHIYFDVNNSVHARHSEDTERYNTGIGLNNVKQRLELLYPGKHELSIRQGTQEYFVHLTLTV</sequence>
<feature type="transmembrane region" description="Helical" evidence="1">
    <location>
        <begin position="202"/>
        <end position="224"/>
    </location>
</feature>
<dbReference type="SUPFAM" id="SSF55874">
    <property type="entry name" value="ATPase domain of HSP90 chaperone/DNA topoisomerase II/histidine kinase"/>
    <property type="match status" value="1"/>
</dbReference>
<organism evidence="3 4">
    <name type="scientific">Chitinophaga skermanii</name>
    <dbReference type="NCBI Taxonomy" id="331697"/>
    <lineage>
        <taxon>Bacteria</taxon>
        <taxon>Pseudomonadati</taxon>
        <taxon>Bacteroidota</taxon>
        <taxon>Chitinophagia</taxon>
        <taxon>Chitinophagales</taxon>
        <taxon>Chitinophagaceae</taxon>
        <taxon>Chitinophaga</taxon>
    </lineage>
</organism>
<dbReference type="OrthoDB" id="9792992at2"/>
<dbReference type="AlphaFoldDB" id="A0A327R330"/>
<accession>A0A327R330</accession>
<feature type="transmembrane region" description="Helical" evidence="1">
    <location>
        <begin position="7"/>
        <end position="27"/>
    </location>
</feature>
<feature type="domain" description="Signal transduction histidine kinase internal region" evidence="2">
    <location>
        <begin position="273"/>
        <end position="350"/>
    </location>
</feature>
<dbReference type="RefSeq" id="WP_111596215.1">
    <property type="nucleotide sequence ID" value="NZ_QLLL01000001.1"/>
</dbReference>
<dbReference type="GO" id="GO:0000155">
    <property type="term" value="F:phosphorelay sensor kinase activity"/>
    <property type="evidence" value="ECO:0007669"/>
    <property type="project" value="InterPro"/>
</dbReference>
<feature type="transmembrane region" description="Helical" evidence="1">
    <location>
        <begin position="146"/>
        <end position="165"/>
    </location>
</feature>
<name>A0A327R330_9BACT</name>
<dbReference type="InterPro" id="IPR010559">
    <property type="entry name" value="Sig_transdc_His_kin_internal"/>
</dbReference>